<dbReference type="PANTHER" id="PTHR36978">
    <property type="entry name" value="P-LOOP CONTAINING NUCLEOTIDE TRIPHOSPHATE HYDROLASE"/>
    <property type="match status" value="1"/>
</dbReference>
<dbReference type="Proteomes" id="UP000677228">
    <property type="component" value="Unassembled WGS sequence"/>
</dbReference>
<gene>
    <name evidence="1" type="ORF">OVA965_LOCUS13783</name>
    <name evidence="2" type="ORF">TMI583_LOCUS13786</name>
</gene>
<organism evidence="1 3">
    <name type="scientific">Didymodactylos carnosus</name>
    <dbReference type="NCBI Taxonomy" id="1234261"/>
    <lineage>
        <taxon>Eukaryota</taxon>
        <taxon>Metazoa</taxon>
        <taxon>Spiralia</taxon>
        <taxon>Gnathifera</taxon>
        <taxon>Rotifera</taxon>
        <taxon>Eurotatoria</taxon>
        <taxon>Bdelloidea</taxon>
        <taxon>Philodinida</taxon>
        <taxon>Philodinidae</taxon>
        <taxon>Didymodactylos</taxon>
    </lineage>
</organism>
<dbReference type="Pfam" id="PF17784">
    <property type="entry name" value="Sulfotransfer_4"/>
    <property type="match status" value="1"/>
</dbReference>
<sequence length="192" mass="22218">MPSSSNQIEVIGAGFGRTGTLSLKQALDELGYNCYHMREILKPENNFHSQLWLDAYNNSQSFDYDRIFAPQGYTATVDWPGAYFYHELMNQYPQSKVILTIRDSSESWFVSFYDAFYGTSFMGRLANLIRLYLHDDITRINNAIIGEGTFHKQGTKKDYAIKMYDAHIKQVQKLVPKHRLLVLNVKDGWKPT</sequence>
<name>A0A8S2DRM9_9BILA</name>
<evidence type="ECO:0000313" key="2">
    <source>
        <dbReference type="EMBL" id="CAF3755384.1"/>
    </source>
</evidence>
<dbReference type="Proteomes" id="UP000682733">
    <property type="component" value="Unassembled WGS sequence"/>
</dbReference>
<dbReference type="SUPFAM" id="SSF52540">
    <property type="entry name" value="P-loop containing nucleoside triphosphate hydrolases"/>
    <property type="match status" value="1"/>
</dbReference>
<evidence type="ECO:0000313" key="1">
    <source>
        <dbReference type="EMBL" id="CAF0985026.1"/>
    </source>
</evidence>
<protein>
    <recommendedName>
        <fullName evidence="4">Sulfotransferase</fullName>
    </recommendedName>
</protein>
<dbReference type="InterPro" id="IPR040632">
    <property type="entry name" value="Sulfotransfer_4"/>
</dbReference>
<evidence type="ECO:0000313" key="3">
    <source>
        <dbReference type="Proteomes" id="UP000677228"/>
    </source>
</evidence>
<evidence type="ECO:0008006" key="4">
    <source>
        <dbReference type="Google" id="ProtNLM"/>
    </source>
</evidence>
<dbReference type="Gene3D" id="3.40.50.300">
    <property type="entry name" value="P-loop containing nucleotide triphosphate hydrolases"/>
    <property type="match status" value="1"/>
</dbReference>
<dbReference type="InterPro" id="IPR027417">
    <property type="entry name" value="P-loop_NTPase"/>
</dbReference>
<dbReference type="AlphaFoldDB" id="A0A8S2DRM9"/>
<reference evidence="1" key="1">
    <citation type="submission" date="2021-02" db="EMBL/GenBank/DDBJ databases">
        <authorList>
            <person name="Nowell W R."/>
        </authorList>
    </citation>
    <scope>NUCLEOTIDE SEQUENCE</scope>
</reference>
<dbReference type="EMBL" id="CAJOBA010005820">
    <property type="protein sequence ID" value="CAF3755384.1"/>
    <property type="molecule type" value="Genomic_DNA"/>
</dbReference>
<accession>A0A8S2DRM9</accession>
<dbReference type="EMBL" id="CAJNOK010005813">
    <property type="protein sequence ID" value="CAF0985026.1"/>
    <property type="molecule type" value="Genomic_DNA"/>
</dbReference>
<comment type="caution">
    <text evidence="1">The sequence shown here is derived from an EMBL/GenBank/DDBJ whole genome shotgun (WGS) entry which is preliminary data.</text>
</comment>
<dbReference type="PANTHER" id="PTHR36978:SF4">
    <property type="entry name" value="P-LOOP CONTAINING NUCLEOSIDE TRIPHOSPHATE HYDROLASE PROTEIN"/>
    <property type="match status" value="1"/>
</dbReference>
<proteinExistence type="predicted"/>